<dbReference type="Proteomes" id="UP000027361">
    <property type="component" value="Unassembled WGS sequence"/>
</dbReference>
<comment type="caution">
    <text evidence="12">The sequence shown here is derived from an EMBL/GenBank/DDBJ whole genome shotgun (WGS) entry which is preliminary data.</text>
</comment>
<dbReference type="STRING" id="1037660.A0A066W162"/>
<keyword evidence="6 10" id="KW-0378">Hydrolase</keyword>
<feature type="region of interest" description="Disordered" evidence="11">
    <location>
        <begin position="84"/>
        <end position="137"/>
    </location>
</feature>
<feature type="compositionally biased region" description="Low complexity" evidence="11">
    <location>
        <begin position="116"/>
        <end position="131"/>
    </location>
</feature>
<keyword evidence="13" id="KW-1185">Reference proteome</keyword>
<evidence type="ECO:0000256" key="11">
    <source>
        <dbReference type="SAM" id="MobiDB-lite"/>
    </source>
</evidence>
<keyword evidence="4" id="KW-0479">Metal-binding</keyword>
<comment type="catalytic activity">
    <reaction evidence="9">
        <text>feruloyl-polysaccharide + H2O = ferulate + polysaccharide.</text>
        <dbReference type="EC" id="3.1.1.73"/>
    </reaction>
</comment>
<feature type="compositionally biased region" description="Acidic residues" evidence="11">
    <location>
        <begin position="99"/>
        <end position="112"/>
    </location>
</feature>
<accession>A0A066W162</accession>
<keyword evidence="5" id="KW-0732">Signal</keyword>
<dbReference type="AlphaFoldDB" id="A0A066W162"/>
<evidence type="ECO:0000256" key="1">
    <source>
        <dbReference type="ARBA" id="ARBA00006249"/>
    </source>
</evidence>
<evidence type="ECO:0000256" key="5">
    <source>
        <dbReference type="ARBA" id="ARBA00022729"/>
    </source>
</evidence>
<protein>
    <recommendedName>
        <fullName evidence="10">Carboxylic ester hydrolase</fullName>
        <ecNumber evidence="10">3.1.1.-</ecNumber>
    </recommendedName>
</protein>
<proteinExistence type="inferred from homology"/>
<evidence type="ECO:0000256" key="6">
    <source>
        <dbReference type="ARBA" id="ARBA00022801"/>
    </source>
</evidence>
<dbReference type="InParanoid" id="A0A066W162"/>
<dbReference type="SUPFAM" id="SSF53474">
    <property type="entry name" value="alpha/beta-Hydrolases"/>
    <property type="match status" value="1"/>
</dbReference>
<dbReference type="Pfam" id="PF07519">
    <property type="entry name" value="Tannase"/>
    <property type="match status" value="1"/>
</dbReference>
<dbReference type="RefSeq" id="XP_013242804.1">
    <property type="nucleotide sequence ID" value="XM_013387350.1"/>
</dbReference>
<evidence type="ECO:0000256" key="9">
    <source>
        <dbReference type="ARBA" id="ARBA00034075"/>
    </source>
</evidence>
<evidence type="ECO:0000256" key="7">
    <source>
        <dbReference type="ARBA" id="ARBA00022837"/>
    </source>
</evidence>
<dbReference type="PANTHER" id="PTHR33938:SF15">
    <property type="entry name" value="FERULOYL ESTERASE B-RELATED"/>
    <property type="match status" value="1"/>
</dbReference>
<keyword evidence="8" id="KW-1015">Disulfide bond</keyword>
<dbReference type="EC" id="3.1.1.-" evidence="10"/>
<dbReference type="HOGENOM" id="CLU_314535_0_0_1"/>
<keyword evidence="7" id="KW-0106">Calcium</keyword>
<reference evidence="12 13" key="1">
    <citation type="submission" date="2014-05" db="EMBL/GenBank/DDBJ databases">
        <title>Draft genome sequence of a rare smut relative, Tilletiaria anomala UBC 951.</title>
        <authorList>
            <consortium name="DOE Joint Genome Institute"/>
            <person name="Toome M."/>
            <person name="Kuo A."/>
            <person name="Henrissat B."/>
            <person name="Lipzen A."/>
            <person name="Tritt A."/>
            <person name="Yoshinaga Y."/>
            <person name="Zane M."/>
            <person name="Barry K."/>
            <person name="Grigoriev I.V."/>
            <person name="Spatafora J.W."/>
            <person name="Aimea M.C."/>
        </authorList>
    </citation>
    <scope>NUCLEOTIDE SEQUENCE [LARGE SCALE GENOMIC DNA]</scope>
    <source>
        <strain evidence="12 13">UBC 951</strain>
    </source>
</reference>
<dbReference type="InterPro" id="IPR011118">
    <property type="entry name" value="Tannase/feruloyl_esterase"/>
</dbReference>
<evidence type="ECO:0000256" key="3">
    <source>
        <dbReference type="ARBA" id="ARBA00022651"/>
    </source>
</evidence>
<feature type="region of interest" description="Disordered" evidence="11">
    <location>
        <begin position="510"/>
        <end position="531"/>
    </location>
</feature>
<keyword evidence="3" id="KW-0624">Polysaccharide degradation</keyword>
<comment type="similarity">
    <text evidence="1 10">Belongs to the tannase family.</text>
</comment>
<evidence type="ECO:0000313" key="12">
    <source>
        <dbReference type="EMBL" id="KDN44530.1"/>
    </source>
</evidence>
<keyword evidence="3" id="KW-0119">Carbohydrate metabolism</keyword>
<evidence type="ECO:0000313" key="13">
    <source>
        <dbReference type="Proteomes" id="UP000027361"/>
    </source>
</evidence>
<feature type="region of interest" description="Disordered" evidence="11">
    <location>
        <begin position="273"/>
        <end position="295"/>
    </location>
</feature>
<dbReference type="GO" id="GO:0030600">
    <property type="term" value="F:feruloyl esterase activity"/>
    <property type="evidence" value="ECO:0007669"/>
    <property type="project" value="UniProtKB-EC"/>
</dbReference>
<evidence type="ECO:0000256" key="8">
    <source>
        <dbReference type="ARBA" id="ARBA00023157"/>
    </source>
</evidence>
<organism evidence="12 13">
    <name type="scientific">Tilletiaria anomala (strain ATCC 24038 / CBS 436.72 / UBC 951)</name>
    <dbReference type="NCBI Taxonomy" id="1037660"/>
    <lineage>
        <taxon>Eukaryota</taxon>
        <taxon>Fungi</taxon>
        <taxon>Dikarya</taxon>
        <taxon>Basidiomycota</taxon>
        <taxon>Ustilaginomycotina</taxon>
        <taxon>Exobasidiomycetes</taxon>
        <taxon>Georgefischeriales</taxon>
        <taxon>Tilletiariaceae</taxon>
        <taxon>Tilletiaria</taxon>
    </lineage>
</organism>
<dbReference type="GO" id="GO:0045493">
    <property type="term" value="P:xylan catabolic process"/>
    <property type="evidence" value="ECO:0007669"/>
    <property type="project" value="UniProtKB-KW"/>
</dbReference>
<dbReference type="GO" id="GO:0046872">
    <property type="term" value="F:metal ion binding"/>
    <property type="evidence" value="ECO:0007669"/>
    <property type="project" value="UniProtKB-KW"/>
</dbReference>
<dbReference type="GeneID" id="25263271"/>
<evidence type="ECO:0000256" key="4">
    <source>
        <dbReference type="ARBA" id="ARBA00022723"/>
    </source>
</evidence>
<feature type="compositionally biased region" description="Polar residues" evidence="11">
    <location>
        <begin position="85"/>
        <end position="96"/>
    </location>
</feature>
<dbReference type="OrthoDB" id="3039123at2759"/>
<evidence type="ECO:0000256" key="2">
    <source>
        <dbReference type="ARBA" id="ARBA00022487"/>
    </source>
</evidence>
<sequence length="930" mass="99907">MKRDARPLFLPLPELCKAPPPNMRTTKKTLLIQGLLALAPLLAAPPPAAASPQFALPGLVSPQQRRCAAAPAAAVLSLAAPLSATSCSGTNSSTASKDSEDENEEAGDGGEDGEPRSASPRSFAATTTTSAHQQSRPTTAALAAQLCAALPAQLFAPSGSQLTFKEAPVATWYEDGSNPSLELLASTYPDGWIPPGTDVASILDGVGPDIDITRDYGYGRQGQTHESRLIAANGPLGGLPGFCRVAARIITSPLTSVLTEVWLPIADSTAYPKSHNTGPSPHQNPPQPLAPVNASDYPTASTPIVIDVPTTRDAGHLKSDWQQEYGQGAVYDQSKAQEKFFYAKGPSYVLASNANRLGDPQEVSATSGMARARRDEVLQHSDNGNDLQTRAGRGDKVLTGAQVYGNGISTAWNGRLLFIANGGQRGFVPYPDLKQNLNRHRFVVVGSNSGHFSTTGGVSWVNGSQYADTILDWASRATHVSKILGEEAIDAFYGSDAGVRVKRTSSAVTAATASNKHDGKQPKDSAQVKQHHKGMGKRVRAYFAGCSVGGKAGLSSVQVYPDDFDGVLVGSPANYFNRLNAGQIHTQRSGRPQVAMGGYFRIGKYWSAIHATVLKQCDHLDGVRDGVIADAERCNVDFAKDLLCGSTANDSLYANDTKHCLNSTQIETLNELYRPTVLEGTKVYERYLPGLERSPATLTGAAAKSIDWFELAILQKPTLDPNFDGYNNITLADVQLGERENPGGSNGDNTDISAFLANPRRKLLHTHGSADLTVSPLMSTKYYKDVQRNSRLPRGRKLSDSYRLFMIPGMGHCRDGDGPWHFGHVTQNDAGNRPLQFDTRHDILLALVAWTEQELVPAYQVGAAYGLLGGVTPADPDNPPTKTVSDVPTWFSSYEYGVRFTRKLCPYPQKARHLHGPTTGIKSYQHFSCE</sequence>
<dbReference type="PANTHER" id="PTHR33938">
    <property type="entry name" value="FERULOYL ESTERASE B-RELATED"/>
    <property type="match status" value="1"/>
</dbReference>
<gene>
    <name evidence="12" type="ORF">K437DRAFT_247808</name>
</gene>
<evidence type="ECO:0000256" key="10">
    <source>
        <dbReference type="RuleBase" id="RU361238"/>
    </source>
</evidence>
<keyword evidence="2" id="KW-0719">Serine esterase</keyword>
<dbReference type="Gene3D" id="3.40.50.1820">
    <property type="entry name" value="alpha/beta hydrolase"/>
    <property type="match status" value="1"/>
</dbReference>
<dbReference type="InterPro" id="IPR029058">
    <property type="entry name" value="AB_hydrolase_fold"/>
</dbReference>
<name>A0A066W162_TILAU</name>
<keyword evidence="3" id="KW-0858">Xylan degradation</keyword>
<dbReference type="EMBL" id="JMSN01000051">
    <property type="protein sequence ID" value="KDN44530.1"/>
    <property type="molecule type" value="Genomic_DNA"/>
</dbReference>